<dbReference type="InterPro" id="IPR011006">
    <property type="entry name" value="CheY-like_superfamily"/>
</dbReference>
<evidence type="ECO:0000256" key="1">
    <source>
        <dbReference type="ARBA" id="ARBA00022553"/>
    </source>
</evidence>
<protein>
    <submittedName>
        <fullName evidence="4">Response regulator</fullName>
    </submittedName>
</protein>
<dbReference type="AlphaFoldDB" id="A0A5C1DHJ3"/>
<feature type="modified residue" description="4-aspartylphosphate" evidence="2">
    <location>
        <position position="51"/>
    </location>
</feature>
<dbReference type="KEGG" id="chrm:FYK34_10875"/>
<feature type="domain" description="Response regulatory" evidence="3">
    <location>
        <begin position="3"/>
        <end position="118"/>
    </location>
</feature>
<dbReference type="EMBL" id="CP043473">
    <property type="protein sequence ID" value="QEL56023.1"/>
    <property type="molecule type" value="Genomic_DNA"/>
</dbReference>
<dbReference type="PROSITE" id="PS50110">
    <property type="entry name" value="RESPONSE_REGULATORY"/>
    <property type="match status" value="1"/>
</dbReference>
<dbReference type="RefSeq" id="WP_149296378.1">
    <property type="nucleotide sequence ID" value="NZ_CP043473.1"/>
</dbReference>
<dbReference type="PANTHER" id="PTHR44591">
    <property type="entry name" value="STRESS RESPONSE REGULATOR PROTEIN 1"/>
    <property type="match status" value="1"/>
</dbReference>
<reference evidence="4 5" key="1">
    <citation type="submission" date="2019-08" db="EMBL/GenBank/DDBJ databases">
        <title>Chromobacterium paludis, a novel bacterium isolated from a Maryland marsh pond.</title>
        <authorList>
            <person name="Blackburn M.B."/>
            <person name="Gundersen-Rindal D.E."/>
        </authorList>
    </citation>
    <scope>NUCLEOTIDE SEQUENCE [LARGE SCALE GENOMIC DNA]</scope>
    <source>
        <strain evidence="5">IIBBL 257-1</strain>
    </source>
</reference>
<dbReference type="Proteomes" id="UP000322079">
    <property type="component" value="Chromosome"/>
</dbReference>
<gene>
    <name evidence="4" type="ORF">FYK34_10875</name>
</gene>
<keyword evidence="5" id="KW-1185">Reference proteome</keyword>
<dbReference type="PANTHER" id="PTHR44591:SF3">
    <property type="entry name" value="RESPONSE REGULATORY DOMAIN-CONTAINING PROTEIN"/>
    <property type="match status" value="1"/>
</dbReference>
<organism evidence="4 5">
    <name type="scientific">Chromobacterium paludis</name>
    <dbReference type="NCBI Taxonomy" id="2605945"/>
    <lineage>
        <taxon>Bacteria</taxon>
        <taxon>Pseudomonadati</taxon>
        <taxon>Pseudomonadota</taxon>
        <taxon>Betaproteobacteria</taxon>
        <taxon>Neisseriales</taxon>
        <taxon>Chromobacteriaceae</taxon>
        <taxon>Chromobacterium</taxon>
    </lineage>
</organism>
<dbReference type="Gene3D" id="3.40.50.2300">
    <property type="match status" value="1"/>
</dbReference>
<dbReference type="Pfam" id="PF00072">
    <property type="entry name" value="Response_reg"/>
    <property type="match status" value="1"/>
</dbReference>
<sequence length="121" mass="13007">MKKLLLVDDEPTNLNLLREILREQYQLLFATSGEDAIEAAQRHHPDLILLDVSMPGMDGFEVCRRLQSAADTAPIPILFVTAMAGDEELAPGNRPSVAGVVAKPVSRQDVLEKVAAACGAA</sequence>
<evidence type="ECO:0000313" key="5">
    <source>
        <dbReference type="Proteomes" id="UP000322079"/>
    </source>
</evidence>
<evidence type="ECO:0000259" key="3">
    <source>
        <dbReference type="PROSITE" id="PS50110"/>
    </source>
</evidence>
<name>A0A5C1DHJ3_9NEIS</name>
<evidence type="ECO:0000313" key="4">
    <source>
        <dbReference type="EMBL" id="QEL56023.1"/>
    </source>
</evidence>
<dbReference type="InterPro" id="IPR050595">
    <property type="entry name" value="Bact_response_regulator"/>
</dbReference>
<keyword evidence="1 2" id="KW-0597">Phosphoprotein</keyword>
<accession>A0A5C1DHJ3</accession>
<dbReference type="InterPro" id="IPR001789">
    <property type="entry name" value="Sig_transdc_resp-reg_receiver"/>
</dbReference>
<evidence type="ECO:0000256" key="2">
    <source>
        <dbReference type="PROSITE-ProRule" id="PRU00169"/>
    </source>
</evidence>
<dbReference type="GO" id="GO:0000160">
    <property type="term" value="P:phosphorelay signal transduction system"/>
    <property type="evidence" value="ECO:0007669"/>
    <property type="project" value="InterPro"/>
</dbReference>
<dbReference type="SMART" id="SM00448">
    <property type="entry name" value="REC"/>
    <property type="match status" value="1"/>
</dbReference>
<proteinExistence type="predicted"/>
<dbReference type="SUPFAM" id="SSF52172">
    <property type="entry name" value="CheY-like"/>
    <property type="match status" value="1"/>
</dbReference>